<dbReference type="InterPro" id="IPR004474">
    <property type="entry name" value="LytR_CpsA_psr"/>
</dbReference>
<dbReference type="AlphaFoldDB" id="A0A9D1VWS0"/>
<reference evidence="5" key="1">
    <citation type="journal article" date="2021" name="PeerJ">
        <title>Extensive microbial diversity within the chicken gut microbiome revealed by metagenomics and culture.</title>
        <authorList>
            <person name="Gilroy R."/>
            <person name="Ravi A."/>
            <person name="Getino M."/>
            <person name="Pursley I."/>
            <person name="Horton D.L."/>
            <person name="Alikhan N.F."/>
            <person name="Baker D."/>
            <person name="Gharbi K."/>
            <person name="Hall N."/>
            <person name="Watson M."/>
            <person name="Adriaenssens E.M."/>
            <person name="Foster-Nyarko E."/>
            <person name="Jarju S."/>
            <person name="Secka A."/>
            <person name="Antonio M."/>
            <person name="Oren A."/>
            <person name="Chaudhuri R.R."/>
            <person name="La Ragione R."/>
            <person name="Hildebrand F."/>
            <person name="Pallen M.J."/>
        </authorList>
    </citation>
    <scope>NUCLEOTIDE SEQUENCE</scope>
    <source>
        <strain evidence="5">ChiSjej5B23-15282</strain>
    </source>
</reference>
<feature type="transmembrane region" description="Helical" evidence="3">
    <location>
        <begin position="88"/>
        <end position="107"/>
    </location>
</feature>
<dbReference type="PANTHER" id="PTHR33392">
    <property type="entry name" value="POLYISOPRENYL-TEICHOIC ACID--PEPTIDOGLYCAN TEICHOIC ACID TRANSFERASE TAGU"/>
    <property type="match status" value="1"/>
</dbReference>
<comment type="caution">
    <text evidence="5">The sequence shown here is derived from an EMBL/GenBank/DDBJ whole genome shotgun (WGS) entry which is preliminary data.</text>
</comment>
<evidence type="ECO:0000256" key="1">
    <source>
        <dbReference type="ARBA" id="ARBA00006068"/>
    </source>
</evidence>
<dbReference type="InterPro" id="IPR050922">
    <property type="entry name" value="LytR/CpsA/Psr_CW_biosynth"/>
</dbReference>
<feature type="compositionally biased region" description="Basic and acidic residues" evidence="2">
    <location>
        <begin position="1"/>
        <end position="12"/>
    </location>
</feature>
<feature type="domain" description="Cell envelope-related transcriptional attenuator" evidence="4">
    <location>
        <begin position="269"/>
        <end position="418"/>
    </location>
</feature>
<organism evidence="5 6">
    <name type="scientific">Candidatus Mediterraneibacter caccavium</name>
    <dbReference type="NCBI Taxonomy" id="2838661"/>
    <lineage>
        <taxon>Bacteria</taxon>
        <taxon>Bacillati</taxon>
        <taxon>Bacillota</taxon>
        <taxon>Clostridia</taxon>
        <taxon>Lachnospirales</taxon>
        <taxon>Lachnospiraceae</taxon>
        <taxon>Mediterraneibacter</taxon>
    </lineage>
</organism>
<evidence type="ECO:0000259" key="4">
    <source>
        <dbReference type="Pfam" id="PF03816"/>
    </source>
</evidence>
<feature type="transmembrane region" description="Helical" evidence="3">
    <location>
        <begin position="57"/>
        <end position="76"/>
    </location>
</feature>
<comment type="similarity">
    <text evidence="1">Belongs to the LytR/CpsA/Psr (LCP) family.</text>
</comment>
<feature type="region of interest" description="Disordered" evidence="2">
    <location>
        <begin position="1"/>
        <end position="25"/>
    </location>
</feature>
<evidence type="ECO:0000313" key="5">
    <source>
        <dbReference type="EMBL" id="HIX48028.1"/>
    </source>
</evidence>
<gene>
    <name evidence="5" type="ORF">H9981_03280</name>
</gene>
<dbReference type="NCBIfam" id="TIGR00350">
    <property type="entry name" value="lytR_cpsA_psr"/>
    <property type="match status" value="1"/>
</dbReference>
<feature type="transmembrane region" description="Helical" evidence="3">
    <location>
        <begin position="30"/>
        <end position="51"/>
    </location>
</feature>
<accession>A0A9D1VWS0</accession>
<dbReference type="Proteomes" id="UP000824243">
    <property type="component" value="Unassembled WGS sequence"/>
</dbReference>
<sequence>MASRRSTSERTGQKNRQKGKGSARPKKNGFGNFCLVIQALVSLAFMGVVILLDMLPLKYLGLAAMVLFFLWCITFVSQAARRKRGIPGKLYSLLMVAVLAAGTYYVAKTNDMFAMITSGGTKVDSMVVAVLSDDPAETLEEASEYVYGVQFEQGADNMQAAVLDIEDQLGVNDLNMTEYGSVQEQAEALVSGEVQAIIYNQSYTELMDEAVEGYSDQIKILYRHEIETKLDFGGSEEDDSLTKTPFTVYISGLDVYGDDRDEEGRDSARSDVNIIAVVNPTTYQILLVTTPRDYFVPIPGISGGMNDKLTHAGTYGIDASMATLGELYETDINYYVRLNFTSLIEIVDILGGVDVYSDYAFNTGWESGYEMAVSEGYNHFNGQQALAFCRERHNLVDGDNQRGRNQQAVITAMLKKVLSPTMLLKAGSILNQVGEGVETNISQGQLNSLVKYQLSTGAEWTIQSVAATGFDGEDYPYSMPNDLVYVIYPDETVVDEIIHLTNVVEEGRNLTEGEQLN</sequence>
<dbReference type="Gene3D" id="3.40.630.190">
    <property type="entry name" value="LCP protein"/>
    <property type="match status" value="1"/>
</dbReference>
<dbReference type="Pfam" id="PF03816">
    <property type="entry name" value="LytR_cpsA_psr"/>
    <property type="match status" value="1"/>
</dbReference>
<evidence type="ECO:0000256" key="3">
    <source>
        <dbReference type="SAM" id="Phobius"/>
    </source>
</evidence>
<reference evidence="5" key="2">
    <citation type="submission" date="2021-04" db="EMBL/GenBank/DDBJ databases">
        <authorList>
            <person name="Gilroy R."/>
        </authorList>
    </citation>
    <scope>NUCLEOTIDE SEQUENCE</scope>
    <source>
        <strain evidence="5">ChiSjej5B23-15282</strain>
    </source>
</reference>
<dbReference type="Gene3D" id="3.40.190.10">
    <property type="entry name" value="Periplasmic binding protein-like II"/>
    <property type="match status" value="1"/>
</dbReference>
<proteinExistence type="inferred from homology"/>
<evidence type="ECO:0000313" key="6">
    <source>
        <dbReference type="Proteomes" id="UP000824243"/>
    </source>
</evidence>
<keyword evidence="3" id="KW-1133">Transmembrane helix</keyword>
<feature type="compositionally biased region" description="Basic residues" evidence="2">
    <location>
        <begin position="13"/>
        <end position="25"/>
    </location>
</feature>
<keyword evidence="3" id="KW-0812">Transmembrane</keyword>
<dbReference type="EMBL" id="DXFA01000060">
    <property type="protein sequence ID" value="HIX48028.1"/>
    <property type="molecule type" value="Genomic_DNA"/>
</dbReference>
<dbReference type="PANTHER" id="PTHR33392:SF3">
    <property type="entry name" value="POLYISOPRENYL-TEICHOIC ACID--PEPTIDOGLYCAN TEICHOIC ACID TRANSFERASE TAGT"/>
    <property type="match status" value="1"/>
</dbReference>
<keyword evidence="3" id="KW-0472">Membrane</keyword>
<protein>
    <submittedName>
        <fullName evidence="5">LCP family protein</fullName>
    </submittedName>
</protein>
<name>A0A9D1VWS0_9FIRM</name>
<evidence type="ECO:0000256" key="2">
    <source>
        <dbReference type="SAM" id="MobiDB-lite"/>
    </source>
</evidence>